<feature type="signal peptide" evidence="5">
    <location>
        <begin position="1"/>
        <end position="20"/>
    </location>
</feature>
<dbReference type="Pfam" id="PF00732">
    <property type="entry name" value="GMC_oxred_N"/>
    <property type="match status" value="1"/>
</dbReference>
<protein>
    <recommendedName>
        <fullName evidence="6">Glucose-methanol-choline oxidoreductase N-terminal domain-containing protein</fullName>
    </recommendedName>
</protein>
<keyword evidence="3" id="KW-0274">FAD</keyword>
<name>A0AA38GQQ9_TAXCH</name>
<keyword evidence="8" id="KW-1185">Reference proteome</keyword>
<dbReference type="PANTHER" id="PTHR45968">
    <property type="entry name" value="OSJNBA0019K04.7 PROTEIN"/>
    <property type="match status" value="1"/>
</dbReference>
<dbReference type="InterPro" id="IPR000172">
    <property type="entry name" value="GMC_OxRdtase_N"/>
</dbReference>
<dbReference type="Gene3D" id="3.30.410.40">
    <property type="match status" value="1"/>
</dbReference>
<dbReference type="Pfam" id="PF05199">
    <property type="entry name" value="GMC_oxred_C"/>
    <property type="match status" value="1"/>
</dbReference>
<comment type="cofactor">
    <cofactor evidence="3">
        <name>FAD</name>
        <dbReference type="ChEBI" id="CHEBI:57692"/>
    </cofactor>
</comment>
<feature type="chain" id="PRO_5041287407" description="Glucose-methanol-choline oxidoreductase N-terminal domain-containing protein" evidence="5">
    <location>
        <begin position="21"/>
        <end position="535"/>
    </location>
</feature>
<evidence type="ECO:0000256" key="2">
    <source>
        <dbReference type="ARBA" id="ARBA00022729"/>
    </source>
</evidence>
<dbReference type="PANTHER" id="PTHR45968:SF19">
    <property type="entry name" value="GLUCOSE-METHANOL-CHOLINE (GMC) OXIDOREDUCTASE FAMILY PROTEIN"/>
    <property type="match status" value="1"/>
</dbReference>
<dbReference type="Proteomes" id="UP000824469">
    <property type="component" value="Unassembled WGS sequence"/>
</dbReference>
<feature type="binding site" evidence="3">
    <location>
        <begin position="474"/>
        <end position="475"/>
    </location>
    <ligand>
        <name>FAD</name>
        <dbReference type="ChEBI" id="CHEBI:57692"/>
    </ligand>
</feature>
<proteinExistence type="inferred from homology"/>
<dbReference type="SUPFAM" id="SSF51905">
    <property type="entry name" value="FAD/NAD(P)-binding domain"/>
    <property type="match status" value="1"/>
</dbReference>
<evidence type="ECO:0000313" key="7">
    <source>
        <dbReference type="EMBL" id="KAH9324930.1"/>
    </source>
</evidence>
<evidence type="ECO:0000256" key="5">
    <source>
        <dbReference type="SAM" id="SignalP"/>
    </source>
</evidence>
<feature type="binding site" evidence="3">
    <location>
        <begin position="514"/>
        <end position="515"/>
    </location>
    <ligand>
        <name>FAD</name>
        <dbReference type="ChEBI" id="CHEBI:57692"/>
    </ligand>
</feature>
<dbReference type="Gene3D" id="3.50.50.60">
    <property type="entry name" value="FAD/NAD(P)-binding domain"/>
    <property type="match status" value="1"/>
</dbReference>
<evidence type="ECO:0000256" key="3">
    <source>
        <dbReference type="PIRSR" id="PIRSR000137-2"/>
    </source>
</evidence>
<dbReference type="InterPro" id="IPR007867">
    <property type="entry name" value="GMC_OxRtase_C"/>
</dbReference>
<dbReference type="InterPro" id="IPR036188">
    <property type="entry name" value="FAD/NAD-bd_sf"/>
</dbReference>
<evidence type="ECO:0000256" key="1">
    <source>
        <dbReference type="ARBA" id="ARBA00010790"/>
    </source>
</evidence>
<dbReference type="EMBL" id="JAHRHJ020000002">
    <property type="protein sequence ID" value="KAH9324930.1"/>
    <property type="molecule type" value="Genomic_DNA"/>
</dbReference>
<feature type="domain" description="Glucose-methanol-choline oxidoreductase N-terminal" evidence="6">
    <location>
        <begin position="277"/>
        <end position="291"/>
    </location>
</feature>
<dbReference type="InterPro" id="IPR051871">
    <property type="entry name" value="GMC_Oxidoreductase-Related"/>
</dbReference>
<keyword evidence="2 5" id="KW-0732">Signal</keyword>
<feature type="binding site" evidence="3">
    <location>
        <position position="117"/>
    </location>
    <ligand>
        <name>FAD</name>
        <dbReference type="ChEBI" id="CHEBI:57692"/>
    </ligand>
</feature>
<keyword evidence="4" id="KW-1015">Disulfide bond</keyword>
<comment type="caution">
    <text evidence="7">The sequence shown here is derived from an EMBL/GenBank/DDBJ whole genome shotgun (WGS) entry which is preliminary data.</text>
</comment>
<keyword evidence="3" id="KW-0285">Flavoprotein</keyword>
<dbReference type="AlphaFoldDB" id="A0AA38GQQ9"/>
<dbReference type="GO" id="GO:0016614">
    <property type="term" value="F:oxidoreductase activity, acting on CH-OH group of donors"/>
    <property type="evidence" value="ECO:0007669"/>
    <property type="project" value="InterPro"/>
</dbReference>
<sequence length="535" mass="58472">MKIILLVISCLLIFTIHLEARTPTSDYPFMTADAALASGRSYDYIIVGGGTAGCPLAATLSQHFSVLVLERGGSPYGNPDIENRDRFGKPLQEANNYTSIAQGFVTEDGLLLHRARVLGGATAINAGFYSRASLEYIRNMGWDEKLVNSSYEWVEKQNAFRPNKLSGWASAFKNALLQAQFLPYNGYTVDHVEGTKISASTFDNNGKRHTAADLLQKANPKNIVVLLNATASRILFNSTGGKLKASGVEFLSTVNGQSYKVLLNQFSGRSEVILSAGSLGSPQLLLLSGIGPSEHLKEFNIPVLLNLTSVGKDVQDNPGTTMRVESPIPLRISSPQVVAILNNSQIYVFSGSSVDQVPINGTSNSTRTRYSGSFFEKVAFPLSRGQLRLRTKDPRDNPSVRYNYLSHPLDLQLCVQAVRVMSKLSETASIQQFTFQNSSSSPRGFRFIGTAMPDSDSDDKTVEKFCHEGLATHWHYHGGCNVGSVIDKSHRVNGVNGLRVVDCSTYIDIPGTNPQATTMMLGRYTGIKILQERLQ</sequence>
<reference evidence="7 8" key="1">
    <citation type="journal article" date="2021" name="Nat. Plants">
        <title>The Taxus genome provides insights into paclitaxel biosynthesis.</title>
        <authorList>
            <person name="Xiong X."/>
            <person name="Gou J."/>
            <person name="Liao Q."/>
            <person name="Li Y."/>
            <person name="Zhou Q."/>
            <person name="Bi G."/>
            <person name="Li C."/>
            <person name="Du R."/>
            <person name="Wang X."/>
            <person name="Sun T."/>
            <person name="Guo L."/>
            <person name="Liang H."/>
            <person name="Lu P."/>
            <person name="Wu Y."/>
            <person name="Zhang Z."/>
            <person name="Ro D.K."/>
            <person name="Shang Y."/>
            <person name="Huang S."/>
            <person name="Yan J."/>
        </authorList>
    </citation>
    <scope>NUCLEOTIDE SEQUENCE [LARGE SCALE GENOMIC DNA]</scope>
    <source>
        <strain evidence="7">Ta-2019</strain>
    </source>
</reference>
<evidence type="ECO:0000313" key="8">
    <source>
        <dbReference type="Proteomes" id="UP000824469"/>
    </source>
</evidence>
<dbReference type="InterPro" id="IPR012132">
    <property type="entry name" value="GMC_OxRdtase"/>
</dbReference>
<dbReference type="PIRSF" id="PIRSF000137">
    <property type="entry name" value="Alcohol_oxidase"/>
    <property type="match status" value="1"/>
</dbReference>
<dbReference type="OMA" id="GINYMMY"/>
<gene>
    <name evidence="7" type="ORF">KI387_005108</name>
</gene>
<feature type="disulfide bond" evidence="4">
    <location>
        <begin position="414"/>
        <end position="466"/>
    </location>
</feature>
<evidence type="ECO:0000256" key="4">
    <source>
        <dbReference type="PIRSR" id="PIRSR000137-3"/>
    </source>
</evidence>
<accession>A0AA38GQQ9</accession>
<evidence type="ECO:0000259" key="6">
    <source>
        <dbReference type="PROSITE" id="PS00624"/>
    </source>
</evidence>
<organism evidence="7 8">
    <name type="scientific">Taxus chinensis</name>
    <name type="common">Chinese yew</name>
    <name type="synonym">Taxus wallichiana var. chinensis</name>
    <dbReference type="NCBI Taxonomy" id="29808"/>
    <lineage>
        <taxon>Eukaryota</taxon>
        <taxon>Viridiplantae</taxon>
        <taxon>Streptophyta</taxon>
        <taxon>Embryophyta</taxon>
        <taxon>Tracheophyta</taxon>
        <taxon>Spermatophyta</taxon>
        <taxon>Pinopsida</taxon>
        <taxon>Pinidae</taxon>
        <taxon>Conifers II</taxon>
        <taxon>Cupressales</taxon>
        <taxon>Taxaceae</taxon>
        <taxon>Taxus</taxon>
    </lineage>
</organism>
<dbReference type="SUPFAM" id="SSF54373">
    <property type="entry name" value="FAD-linked reductases, C-terminal domain"/>
    <property type="match status" value="1"/>
</dbReference>
<dbReference type="PROSITE" id="PS00624">
    <property type="entry name" value="GMC_OXRED_2"/>
    <property type="match status" value="1"/>
</dbReference>
<dbReference type="GO" id="GO:0050660">
    <property type="term" value="F:flavin adenine dinucleotide binding"/>
    <property type="evidence" value="ECO:0007669"/>
    <property type="project" value="InterPro"/>
</dbReference>
<comment type="similarity">
    <text evidence="1">Belongs to the GMC oxidoreductase family.</text>
</comment>